<dbReference type="Proteomes" id="UP001165962">
    <property type="component" value="Unassembled WGS sequence"/>
</dbReference>
<dbReference type="InterPro" id="IPR050639">
    <property type="entry name" value="SSR_resolvase"/>
</dbReference>
<feature type="domain" description="Recombinase" evidence="5">
    <location>
        <begin position="186"/>
        <end position="312"/>
    </location>
</feature>
<dbReference type="InterPro" id="IPR011109">
    <property type="entry name" value="DNA_bind_recombinase_dom"/>
</dbReference>
<dbReference type="Pfam" id="PF00239">
    <property type="entry name" value="Resolvase"/>
    <property type="match status" value="1"/>
</dbReference>
<dbReference type="InterPro" id="IPR006119">
    <property type="entry name" value="Resolv_N"/>
</dbReference>
<evidence type="ECO:0000256" key="2">
    <source>
        <dbReference type="ARBA" id="ARBA00023172"/>
    </source>
</evidence>
<feature type="domain" description="Resolvase/invertase-type recombinase catalytic" evidence="4">
    <location>
        <begin position="29"/>
        <end position="177"/>
    </location>
</feature>
<evidence type="ECO:0000313" key="7">
    <source>
        <dbReference type="Proteomes" id="UP001165962"/>
    </source>
</evidence>
<evidence type="ECO:0000256" key="1">
    <source>
        <dbReference type="ARBA" id="ARBA00023125"/>
    </source>
</evidence>
<comment type="caution">
    <text evidence="6">The sequence shown here is derived from an EMBL/GenBank/DDBJ whole genome shotgun (WGS) entry which is preliminary data.</text>
</comment>
<gene>
    <name evidence="6" type="ORF">G9U52_07270</name>
</gene>
<name>A0ABX0J1B8_9BACL</name>
<accession>A0ABX0J1B8</accession>
<dbReference type="CDD" id="cd00338">
    <property type="entry name" value="Ser_Recombinase"/>
    <property type="match status" value="1"/>
</dbReference>
<dbReference type="InterPro" id="IPR025827">
    <property type="entry name" value="Zn_ribbon_recom_dom"/>
</dbReference>
<dbReference type="InterPro" id="IPR038109">
    <property type="entry name" value="DNA_bind_recomb_sf"/>
</dbReference>
<dbReference type="Pfam" id="PF07508">
    <property type="entry name" value="Recombinase"/>
    <property type="match status" value="1"/>
</dbReference>
<keyword evidence="2" id="KW-0233">DNA recombination</keyword>
<evidence type="ECO:0000256" key="3">
    <source>
        <dbReference type="SAM" id="Coils"/>
    </source>
</evidence>
<organism evidence="6 7">
    <name type="scientific">Paenibacillus agricola</name>
    <dbReference type="NCBI Taxonomy" id="2716264"/>
    <lineage>
        <taxon>Bacteria</taxon>
        <taxon>Bacillati</taxon>
        <taxon>Bacillota</taxon>
        <taxon>Bacilli</taxon>
        <taxon>Bacillales</taxon>
        <taxon>Paenibacillaceae</taxon>
        <taxon>Paenibacillus</taxon>
    </lineage>
</organism>
<dbReference type="Pfam" id="PF13408">
    <property type="entry name" value="Zn_ribbon_recom"/>
    <property type="match status" value="1"/>
</dbReference>
<keyword evidence="3" id="KW-0175">Coiled coil</keyword>
<proteinExistence type="predicted"/>
<evidence type="ECO:0000259" key="5">
    <source>
        <dbReference type="PROSITE" id="PS51737"/>
    </source>
</evidence>
<sequence>MGKVLKKVVVVPIKSLELVDGIAQTAKKRVAAYCRVSTDSEEQRESYENQVRHYTQHIKGNSNWDLVEIFADEGISGTNTKDRVQFKRMIEEARAGNIDLILTKSISRFSRNTMDLLKYVRELKSLGIAVLFEKENINTLESSGEVFLTIFSSIAQDESRNISENSKWGIQKGFANGKVHCNTTRFLGYDKDKEGELIINEKEAELVRRIYEEYLEGKSYQAIATGLMRDKIKTVTGSDKWWDSSITIILTNEKYYGALLQQKTVTVDFLSHKRVKNHGQEQQYLIEDNHDPIISKEMFEAVQKEKVRRALLKGNIMGDRKKYSSKYAFSGKVFCGCCDANFKRRTWNSNNISKKVVWQCRTYVNEGKDACDAKAVDEYVLQDAFVRIFNRMHENKDGFIRTLNANIEAILSKREGHESLIKVEQSIEQLKTDLKGLVNLKLRDNIDETVYNEENARITSELDKLRQKKILLEKDMDQKAQIKSRVNEIIQVMNARQDLLEHFDDELFNALVEKITILSPTRYLFTLKSGLEIEELKGLAPACNMNR</sequence>
<reference evidence="6" key="1">
    <citation type="submission" date="2020-03" db="EMBL/GenBank/DDBJ databases">
        <title>Draft sequencing of Paenibacilllus sp. S3N08.</title>
        <authorList>
            <person name="Kim D.-U."/>
        </authorList>
    </citation>
    <scope>NUCLEOTIDE SEQUENCE</scope>
    <source>
        <strain evidence="6">S3N08</strain>
    </source>
</reference>
<dbReference type="PANTHER" id="PTHR30461:SF2">
    <property type="entry name" value="SERINE RECOMBINASE PINE-RELATED"/>
    <property type="match status" value="1"/>
</dbReference>
<dbReference type="Gene3D" id="3.90.1750.20">
    <property type="entry name" value="Putative Large Serine Recombinase, Chain B, Domain 2"/>
    <property type="match status" value="1"/>
</dbReference>
<dbReference type="PROSITE" id="PS51737">
    <property type="entry name" value="RECOMBINASE_DNA_BIND"/>
    <property type="match status" value="1"/>
</dbReference>
<dbReference type="InterPro" id="IPR036162">
    <property type="entry name" value="Resolvase-like_N_sf"/>
</dbReference>
<evidence type="ECO:0000259" key="4">
    <source>
        <dbReference type="PROSITE" id="PS51736"/>
    </source>
</evidence>
<protein>
    <submittedName>
        <fullName evidence="6">Recombinase family protein</fullName>
    </submittedName>
</protein>
<evidence type="ECO:0000313" key="6">
    <source>
        <dbReference type="EMBL" id="NHN29631.1"/>
    </source>
</evidence>
<feature type="coiled-coil region" evidence="3">
    <location>
        <begin position="420"/>
        <end position="482"/>
    </location>
</feature>
<dbReference type="Gene3D" id="3.40.50.1390">
    <property type="entry name" value="Resolvase, N-terminal catalytic domain"/>
    <property type="match status" value="1"/>
</dbReference>
<keyword evidence="7" id="KW-1185">Reference proteome</keyword>
<dbReference type="PANTHER" id="PTHR30461">
    <property type="entry name" value="DNA-INVERTASE FROM LAMBDOID PROPHAGE"/>
    <property type="match status" value="1"/>
</dbReference>
<dbReference type="SUPFAM" id="SSF53041">
    <property type="entry name" value="Resolvase-like"/>
    <property type="match status" value="1"/>
</dbReference>
<keyword evidence="1" id="KW-0238">DNA-binding</keyword>
<dbReference type="RefSeq" id="WP_166147765.1">
    <property type="nucleotide sequence ID" value="NZ_JAAOIW010000002.1"/>
</dbReference>
<dbReference type="EMBL" id="JAAOIW010000002">
    <property type="protein sequence ID" value="NHN29631.1"/>
    <property type="molecule type" value="Genomic_DNA"/>
</dbReference>
<dbReference type="PROSITE" id="PS51736">
    <property type="entry name" value="RECOMBINASES_3"/>
    <property type="match status" value="1"/>
</dbReference>
<dbReference type="SMART" id="SM00857">
    <property type="entry name" value="Resolvase"/>
    <property type="match status" value="1"/>
</dbReference>